<dbReference type="PANTHER" id="PTHR34135">
    <property type="entry name" value="LYSOZYME"/>
    <property type="match status" value="1"/>
</dbReference>
<dbReference type="RefSeq" id="WP_055215658.1">
    <property type="nucleotide sequence ID" value="NZ_CZBU01000003.1"/>
</dbReference>
<gene>
    <name evidence="2" type="ORF">ERS852490_01525</name>
</gene>
<dbReference type="SUPFAM" id="SSF51445">
    <property type="entry name" value="(Trans)glycosidases"/>
    <property type="match status" value="1"/>
</dbReference>
<dbReference type="GO" id="GO:0003796">
    <property type="term" value="F:lysozyme activity"/>
    <property type="evidence" value="ECO:0007669"/>
    <property type="project" value="InterPro"/>
</dbReference>
<dbReference type="GO" id="GO:0009253">
    <property type="term" value="P:peptidoglycan catabolic process"/>
    <property type="evidence" value="ECO:0007669"/>
    <property type="project" value="InterPro"/>
</dbReference>
<reference evidence="2 3" key="1">
    <citation type="submission" date="2015-09" db="EMBL/GenBank/DDBJ databases">
        <authorList>
            <consortium name="Pathogen Informatics"/>
        </authorList>
    </citation>
    <scope>NUCLEOTIDE SEQUENCE [LARGE SCALE GENOMIC DNA]</scope>
    <source>
        <strain evidence="2 3">2789STDY5834875</strain>
    </source>
</reference>
<dbReference type="GO" id="GO:0016998">
    <property type="term" value="P:cell wall macromolecule catabolic process"/>
    <property type="evidence" value="ECO:0007669"/>
    <property type="project" value="InterPro"/>
</dbReference>
<organism evidence="2 3">
    <name type="scientific">Lachnospira eligens</name>
    <dbReference type="NCBI Taxonomy" id="39485"/>
    <lineage>
        <taxon>Bacteria</taxon>
        <taxon>Bacillati</taxon>
        <taxon>Bacillota</taxon>
        <taxon>Clostridia</taxon>
        <taxon>Lachnospirales</taxon>
        <taxon>Lachnospiraceae</taxon>
        <taxon>Lachnospira</taxon>
    </lineage>
</organism>
<evidence type="ECO:0000313" key="2">
    <source>
        <dbReference type="EMBL" id="CUQ77361.1"/>
    </source>
</evidence>
<evidence type="ECO:0000313" key="3">
    <source>
        <dbReference type="Proteomes" id="UP000095621"/>
    </source>
</evidence>
<evidence type="ECO:0000256" key="1">
    <source>
        <dbReference type="ARBA" id="ARBA00010646"/>
    </source>
</evidence>
<dbReference type="Gene3D" id="3.20.20.80">
    <property type="entry name" value="Glycosidases"/>
    <property type="match status" value="1"/>
</dbReference>
<name>A0A174Z027_9FIRM</name>
<dbReference type="InterPro" id="IPR017853">
    <property type="entry name" value="GH"/>
</dbReference>
<dbReference type="PANTHER" id="PTHR34135:SF2">
    <property type="entry name" value="LYSOZYME"/>
    <property type="match status" value="1"/>
</dbReference>
<dbReference type="Proteomes" id="UP000095621">
    <property type="component" value="Unassembled WGS sequence"/>
</dbReference>
<sequence>MKKIIRIYIAIIASVCLFMSLPADIYAVVIDVSSYNGFIQWDNMKNYIEGTIIRIGYGNDIQSQDDAAAIRNMDECERLGIPYGVYLYSYALDHYDAASETAHALRLLKGRSPELGVWFDMEDADGYKARNGLDVYSEGELLSDFCEMFVNAMRVSGYKTGVYANYNYFTNVLDLDRLKSIPEMNIWLAHWGIDSPSLDCTMWQFGAVEIEDEEYDGNIYYSDYSVKNDDNTGETIRTDDSSSNSINVYYQTKLATGRWLPVVKNNEDYAGIRGQNITGLAITTDIGYIKYRVHVDSGWLDFIDSHNTDINDYYNGYAGNDTPVDAVEIYYYTPDDIIKSSGYHYAFYRVSPVNGNYYSYQKDNNKDNGMDGYAGIWGHFIDRLQINIR</sequence>
<dbReference type="PROSITE" id="PS51904">
    <property type="entry name" value="GLYCOSYL_HYDROL_F25_2"/>
    <property type="match status" value="1"/>
</dbReference>
<comment type="similarity">
    <text evidence="1">Belongs to the glycosyl hydrolase 25 family.</text>
</comment>
<dbReference type="OrthoDB" id="9783374at2"/>
<dbReference type="Pfam" id="PF01183">
    <property type="entry name" value="Glyco_hydro_25"/>
    <property type="match status" value="1"/>
</dbReference>
<dbReference type="GO" id="GO:0016052">
    <property type="term" value="P:carbohydrate catabolic process"/>
    <property type="evidence" value="ECO:0007669"/>
    <property type="project" value="TreeGrafter"/>
</dbReference>
<accession>A0A174Z027</accession>
<dbReference type="AlphaFoldDB" id="A0A174Z027"/>
<dbReference type="EMBL" id="CZBU01000003">
    <property type="protein sequence ID" value="CUQ77361.1"/>
    <property type="molecule type" value="Genomic_DNA"/>
</dbReference>
<protein>
    <submittedName>
        <fullName evidence="2">Lyzozyme M1 (1,4-beta-N-acetylmuramidase)</fullName>
    </submittedName>
</protein>
<dbReference type="InterPro" id="IPR002053">
    <property type="entry name" value="Glyco_hydro_25"/>
</dbReference>
<proteinExistence type="inferred from homology"/>